<dbReference type="Proteomes" id="UP001596138">
    <property type="component" value="Unassembled WGS sequence"/>
</dbReference>
<protein>
    <submittedName>
        <fullName evidence="2">Zinc-ribbon domain-containing protein</fullName>
    </submittedName>
</protein>
<reference evidence="3" key="1">
    <citation type="journal article" date="2019" name="Int. J. Syst. Evol. Microbiol.">
        <title>The Global Catalogue of Microorganisms (GCM) 10K type strain sequencing project: providing services to taxonomists for standard genome sequencing and annotation.</title>
        <authorList>
            <consortium name="The Broad Institute Genomics Platform"/>
            <consortium name="The Broad Institute Genome Sequencing Center for Infectious Disease"/>
            <person name="Wu L."/>
            <person name="Ma J."/>
        </authorList>
    </citation>
    <scope>NUCLEOTIDE SEQUENCE [LARGE SCALE GENOMIC DNA]</scope>
    <source>
        <strain evidence="3">CGMCC 4.7317</strain>
    </source>
</reference>
<evidence type="ECO:0000313" key="3">
    <source>
        <dbReference type="Proteomes" id="UP001596138"/>
    </source>
</evidence>
<proteinExistence type="predicted"/>
<dbReference type="EMBL" id="JBHSTI010000008">
    <property type="protein sequence ID" value="MFC6238031.1"/>
    <property type="molecule type" value="Genomic_DNA"/>
</dbReference>
<keyword evidence="3" id="KW-1185">Reference proteome</keyword>
<organism evidence="2 3">
    <name type="scientific">Longivirga aurantiaca</name>
    <dbReference type="NCBI Taxonomy" id="1837743"/>
    <lineage>
        <taxon>Bacteria</taxon>
        <taxon>Bacillati</taxon>
        <taxon>Actinomycetota</taxon>
        <taxon>Actinomycetes</taxon>
        <taxon>Sporichthyales</taxon>
        <taxon>Sporichthyaceae</taxon>
        <taxon>Longivirga</taxon>
    </lineage>
</organism>
<dbReference type="RefSeq" id="WP_386765873.1">
    <property type="nucleotide sequence ID" value="NZ_JBHSTI010000008.1"/>
</dbReference>
<dbReference type="InterPro" id="IPR025487">
    <property type="entry name" value="DUF4379"/>
</dbReference>
<name>A0ABW1SZZ2_9ACTN</name>
<accession>A0ABW1SZZ2</accession>
<comment type="caution">
    <text evidence="2">The sequence shown here is derived from an EMBL/GenBank/DDBJ whole genome shotgun (WGS) entry which is preliminary data.</text>
</comment>
<dbReference type="Pfam" id="PF14311">
    <property type="entry name" value="DUF4379"/>
    <property type="match status" value="1"/>
</dbReference>
<feature type="domain" description="Treble clef zinc finger" evidence="1">
    <location>
        <begin position="19"/>
        <end position="79"/>
    </location>
</feature>
<evidence type="ECO:0000313" key="2">
    <source>
        <dbReference type="EMBL" id="MFC6238031.1"/>
    </source>
</evidence>
<evidence type="ECO:0000259" key="1">
    <source>
        <dbReference type="Pfam" id="PF14311"/>
    </source>
</evidence>
<gene>
    <name evidence="2" type="ORF">ACFQGU_09080</name>
</gene>
<sequence length="389" mass="43003">MARTMKPEAALAACYPDVAATWHPERNGTRTPADTSSKNSFRAWWRCPAGHEWEEIVATRTGLPGWKGGERAACRVCVGYHVIAPFDCGHTAEVPAAFAEPQRGCPSCRKRRWQEAQAEYQARRVANSATAKRAYADSGERAAALLDDCRPPDDTPAPLVAEWRRVALHAVRVAIVSEEQFGKTGAVGTALAAQRRLAANLVPSVEDLRTAVARREPTPVLGRAHWPIGWLHHLGALEHDTTPAPDVLNDLDSHLRQEVAALEALFGKRQLQMGDVTGLLTELIAGWAYDQEGKWRDRRWNVFRELSLPITPGKSSRFGRLDLTIMRPQEPDMVVEIDSTHKEESLEKLVFARDAGALAVWVRWHGGRFDVPPGIHGVDLIAATRPLTS</sequence>